<accession>A0ABW1A9M0</accession>
<proteinExistence type="predicted"/>
<reference evidence="4" key="1">
    <citation type="journal article" date="2019" name="Int. J. Syst. Evol. Microbiol.">
        <title>The Global Catalogue of Microorganisms (GCM) 10K type strain sequencing project: providing services to taxonomists for standard genome sequencing and annotation.</title>
        <authorList>
            <consortium name="The Broad Institute Genomics Platform"/>
            <consortium name="The Broad Institute Genome Sequencing Center for Infectious Disease"/>
            <person name="Wu L."/>
            <person name="Ma J."/>
        </authorList>
    </citation>
    <scope>NUCLEOTIDE SEQUENCE [LARGE SCALE GENOMIC DNA]</scope>
    <source>
        <strain evidence="4">KCTC 42087</strain>
    </source>
</reference>
<dbReference type="Pfam" id="PF01796">
    <property type="entry name" value="OB_ChsH2_C"/>
    <property type="match status" value="1"/>
</dbReference>
<evidence type="ECO:0000259" key="1">
    <source>
        <dbReference type="Pfam" id="PF01796"/>
    </source>
</evidence>
<protein>
    <submittedName>
        <fullName evidence="3">Zn-ribbon domain-containing OB-fold protein</fullName>
    </submittedName>
</protein>
<organism evidence="3 4">
    <name type="scientific">Actinomadura rugatobispora</name>
    <dbReference type="NCBI Taxonomy" id="1994"/>
    <lineage>
        <taxon>Bacteria</taxon>
        <taxon>Bacillati</taxon>
        <taxon>Actinomycetota</taxon>
        <taxon>Actinomycetes</taxon>
        <taxon>Streptosporangiales</taxon>
        <taxon>Thermomonosporaceae</taxon>
        <taxon>Actinomadura</taxon>
    </lineage>
</organism>
<dbReference type="EMBL" id="JBHSON010000067">
    <property type="protein sequence ID" value="MFC5751281.1"/>
    <property type="molecule type" value="Genomic_DNA"/>
</dbReference>
<dbReference type="InterPro" id="IPR002878">
    <property type="entry name" value="ChsH2_C"/>
</dbReference>
<dbReference type="Proteomes" id="UP001596074">
    <property type="component" value="Unassembled WGS sequence"/>
</dbReference>
<comment type="caution">
    <text evidence="3">The sequence shown here is derived from an EMBL/GenBank/DDBJ whole genome shotgun (WGS) entry which is preliminary data.</text>
</comment>
<feature type="domain" description="ChsH2 rubredoxin-like zinc ribbon" evidence="2">
    <location>
        <begin position="7"/>
        <end position="41"/>
    </location>
</feature>
<feature type="domain" description="ChsH2 C-terminal OB-fold" evidence="1">
    <location>
        <begin position="47"/>
        <end position="104"/>
    </location>
</feature>
<gene>
    <name evidence="3" type="ORF">ACFPZN_37175</name>
</gene>
<name>A0ABW1A9M0_9ACTN</name>
<dbReference type="InterPro" id="IPR052513">
    <property type="entry name" value="Thioester_dehydratase-like"/>
</dbReference>
<evidence type="ECO:0000259" key="2">
    <source>
        <dbReference type="Pfam" id="PF12172"/>
    </source>
</evidence>
<dbReference type="RefSeq" id="WP_378287184.1">
    <property type="nucleotide sequence ID" value="NZ_JBHSON010000067.1"/>
</dbReference>
<dbReference type="InterPro" id="IPR022002">
    <property type="entry name" value="ChsH2_Znr"/>
</dbReference>
<dbReference type="Pfam" id="PF12172">
    <property type="entry name" value="zf-ChsH2"/>
    <property type="match status" value="1"/>
</dbReference>
<sequence>MIEDEWWDATRERRLVVQRCPCGHVQHYPRELCTGCGGTSLTFADTSGHGTVDSFTVVHRAPAPDLDVPYTVARVRLAEGPIILTHLDGPGPWTCDEPVRLGWRPLPDGRNLPVFMKEARWTSN</sequence>
<dbReference type="Gene3D" id="6.10.30.10">
    <property type="match status" value="1"/>
</dbReference>
<keyword evidence="4" id="KW-1185">Reference proteome</keyword>
<dbReference type="PANTHER" id="PTHR34075:SF5">
    <property type="entry name" value="BLR3430 PROTEIN"/>
    <property type="match status" value="1"/>
</dbReference>
<evidence type="ECO:0000313" key="3">
    <source>
        <dbReference type="EMBL" id="MFC5751281.1"/>
    </source>
</evidence>
<dbReference type="SUPFAM" id="SSF50249">
    <property type="entry name" value="Nucleic acid-binding proteins"/>
    <property type="match status" value="1"/>
</dbReference>
<evidence type="ECO:0000313" key="4">
    <source>
        <dbReference type="Proteomes" id="UP001596074"/>
    </source>
</evidence>
<dbReference type="PANTHER" id="PTHR34075">
    <property type="entry name" value="BLR3430 PROTEIN"/>
    <property type="match status" value="1"/>
</dbReference>
<dbReference type="InterPro" id="IPR012340">
    <property type="entry name" value="NA-bd_OB-fold"/>
</dbReference>